<keyword evidence="1" id="KW-0963">Cytoplasm</keyword>
<dbReference type="SUPFAM" id="SSF53448">
    <property type="entry name" value="Nucleotide-diphospho-sugar transferases"/>
    <property type="match status" value="1"/>
</dbReference>
<dbReference type="InterPro" id="IPR029044">
    <property type="entry name" value="Nucleotide-diphossugar_trans"/>
</dbReference>
<dbReference type="EMBL" id="CP114014">
    <property type="protein sequence ID" value="XAY04928.1"/>
    <property type="molecule type" value="Genomic_DNA"/>
</dbReference>
<sequence>MGPVRHPLPVACAGAVLAGGQGRRIGGEKAAVVVGGRTLLDRAVETVGRVARPVAVVARPETALPPPPAPVADSFGTDAGRFLSAGAPEVWLEPADAPRHPLTGVVYALEQAEGRAVLVCAVDLPLLDPATLRVILIAAALAPDAPAVVPRTGRHLQVLCALYRPEALDGLRGFDPDARAIDVVEALGPAIVPFDDDTPFTNVNRPEDVTAAERLLKVSRR</sequence>
<evidence type="ECO:0000256" key="3">
    <source>
        <dbReference type="ARBA" id="ARBA00022723"/>
    </source>
</evidence>
<proteinExistence type="predicted"/>
<dbReference type="InterPro" id="IPR025877">
    <property type="entry name" value="MobA-like_NTP_Trfase"/>
</dbReference>
<dbReference type="AlphaFoldDB" id="A0AAU7ATD9"/>
<dbReference type="GO" id="GO:0005525">
    <property type="term" value="F:GTP binding"/>
    <property type="evidence" value="ECO:0007669"/>
    <property type="project" value="UniProtKB-KW"/>
</dbReference>
<keyword evidence="3" id="KW-0479">Metal-binding</keyword>
<dbReference type="PANTHER" id="PTHR19136">
    <property type="entry name" value="MOLYBDENUM COFACTOR GUANYLYLTRANSFERASE"/>
    <property type="match status" value="1"/>
</dbReference>
<reference evidence="9" key="1">
    <citation type="submission" date="2022-12" db="EMBL/GenBank/DDBJ databases">
        <title>Paraconexibacter alkalitolerans sp. nov. and Baekduia alba sp. nov., isolated from soil and emended description of the genera Paraconexibacter (Chun et al., 2020) and Baekduia (An et al., 2020).</title>
        <authorList>
            <person name="Vieira S."/>
            <person name="Huber K.J."/>
            <person name="Geppert A."/>
            <person name="Wolf J."/>
            <person name="Neumann-Schaal M."/>
            <person name="Muesken M."/>
            <person name="Overmann J."/>
        </authorList>
    </citation>
    <scope>NUCLEOTIDE SEQUENCE</scope>
    <source>
        <strain evidence="9">AEG42_29</strain>
    </source>
</reference>
<keyword evidence="7" id="KW-0501">Molybdenum cofactor biosynthesis</keyword>
<dbReference type="EC" id="2.7.7.77" evidence="9"/>
<accession>A0AAU7ATD9</accession>
<dbReference type="PANTHER" id="PTHR19136:SF81">
    <property type="entry name" value="MOLYBDENUM COFACTOR GUANYLYLTRANSFERASE"/>
    <property type="match status" value="1"/>
</dbReference>
<evidence type="ECO:0000256" key="1">
    <source>
        <dbReference type="ARBA" id="ARBA00022490"/>
    </source>
</evidence>
<evidence type="ECO:0000259" key="8">
    <source>
        <dbReference type="Pfam" id="PF12804"/>
    </source>
</evidence>
<dbReference type="InterPro" id="IPR013482">
    <property type="entry name" value="Molybde_CF_guanTrfase"/>
</dbReference>
<protein>
    <submittedName>
        <fullName evidence="9">Molybdenum cofactor guanylyltransferase</fullName>
        <ecNumber evidence="9">2.7.7.77</ecNumber>
    </submittedName>
</protein>
<evidence type="ECO:0000256" key="7">
    <source>
        <dbReference type="ARBA" id="ARBA00023150"/>
    </source>
</evidence>
<gene>
    <name evidence="9" type="primary">mobA</name>
    <name evidence="9" type="ORF">DSM112329_01766</name>
</gene>
<evidence type="ECO:0000256" key="2">
    <source>
        <dbReference type="ARBA" id="ARBA00022679"/>
    </source>
</evidence>
<dbReference type="Gene3D" id="3.90.550.10">
    <property type="entry name" value="Spore Coat Polysaccharide Biosynthesis Protein SpsA, Chain A"/>
    <property type="match status" value="1"/>
</dbReference>
<dbReference type="GO" id="GO:0006777">
    <property type="term" value="P:Mo-molybdopterin cofactor biosynthetic process"/>
    <property type="evidence" value="ECO:0007669"/>
    <property type="project" value="UniProtKB-KW"/>
</dbReference>
<keyword evidence="5" id="KW-0460">Magnesium</keyword>
<dbReference type="KEGG" id="parq:DSM112329_01766"/>
<dbReference type="GO" id="GO:0061603">
    <property type="term" value="F:molybdenum cofactor guanylyltransferase activity"/>
    <property type="evidence" value="ECO:0007669"/>
    <property type="project" value="UniProtKB-EC"/>
</dbReference>
<feature type="domain" description="MobA-like NTP transferase" evidence="8">
    <location>
        <begin position="14"/>
        <end position="187"/>
    </location>
</feature>
<organism evidence="9">
    <name type="scientific">Paraconexibacter sp. AEG42_29</name>
    <dbReference type="NCBI Taxonomy" id="2997339"/>
    <lineage>
        <taxon>Bacteria</taxon>
        <taxon>Bacillati</taxon>
        <taxon>Actinomycetota</taxon>
        <taxon>Thermoleophilia</taxon>
        <taxon>Solirubrobacterales</taxon>
        <taxon>Paraconexibacteraceae</taxon>
        <taxon>Paraconexibacter</taxon>
    </lineage>
</organism>
<dbReference type="RefSeq" id="WP_354701452.1">
    <property type="nucleotide sequence ID" value="NZ_CP114014.1"/>
</dbReference>
<keyword evidence="6" id="KW-0342">GTP-binding</keyword>
<name>A0AAU7ATD9_9ACTN</name>
<dbReference type="Pfam" id="PF12804">
    <property type="entry name" value="NTP_transf_3"/>
    <property type="match status" value="1"/>
</dbReference>
<evidence type="ECO:0000256" key="5">
    <source>
        <dbReference type="ARBA" id="ARBA00022842"/>
    </source>
</evidence>
<evidence type="ECO:0000256" key="6">
    <source>
        <dbReference type="ARBA" id="ARBA00023134"/>
    </source>
</evidence>
<keyword evidence="2 9" id="KW-0808">Transferase</keyword>
<keyword evidence="4" id="KW-0547">Nucleotide-binding</keyword>
<dbReference type="GO" id="GO:0046872">
    <property type="term" value="F:metal ion binding"/>
    <property type="evidence" value="ECO:0007669"/>
    <property type="project" value="UniProtKB-KW"/>
</dbReference>
<dbReference type="CDD" id="cd02503">
    <property type="entry name" value="MobA"/>
    <property type="match status" value="1"/>
</dbReference>
<keyword evidence="9" id="KW-0548">Nucleotidyltransferase</keyword>
<evidence type="ECO:0000313" key="9">
    <source>
        <dbReference type="EMBL" id="XAY04928.1"/>
    </source>
</evidence>
<evidence type="ECO:0000256" key="4">
    <source>
        <dbReference type="ARBA" id="ARBA00022741"/>
    </source>
</evidence>